<dbReference type="STRING" id="990288.Atc_2417"/>
<feature type="domain" description="IclR-ED" evidence="5">
    <location>
        <begin position="72"/>
        <end position="250"/>
    </location>
</feature>
<dbReference type="InterPro" id="IPR029016">
    <property type="entry name" value="GAF-like_dom_sf"/>
</dbReference>
<dbReference type="Pfam" id="PF09339">
    <property type="entry name" value="HTH_IclR"/>
    <property type="match status" value="1"/>
</dbReference>
<evidence type="ECO:0000313" key="7">
    <source>
        <dbReference type="Proteomes" id="UP000006135"/>
    </source>
</evidence>
<dbReference type="InterPro" id="IPR036390">
    <property type="entry name" value="WH_DNA-bd_sf"/>
</dbReference>
<evidence type="ECO:0000256" key="3">
    <source>
        <dbReference type="ARBA" id="ARBA00023163"/>
    </source>
</evidence>
<dbReference type="EMBL" id="CP002573">
    <property type="protein sequence ID" value="AEK59065.1"/>
    <property type="molecule type" value="Genomic_DNA"/>
</dbReference>
<evidence type="ECO:0000259" key="5">
    <source>
        <dbReference type="PROSITE" id="PS51078"/>
    </source>
</evidence>
<dbReference type="SMART" id="SM00346">
    <property type="entry name" value="HTH_ICLR"/>
    <property type="match status" value="1"/>
</dbReference>
<dbReference type="SUPFAM" id="SSF55781">
    <property type="entry name" value="GAF domain-like"/>
    <property type="match status" value="1"/>
</dbReference>
<dbReference type="InterPro" id="IPR050707">
    <property type="entry name" value="HTH_MetabolicPath_Reg"/>
</dbReference>
<dbReference type="PROSITE" id="PS51078">
    <property type="entry name" value="ICLR_ED"/>
    <property type="match status" value="1"/>
</dbReference>
<dbReference type="GeneID" id="92932325"/>
<dbReference type="AlphaFoldDB" id="F9ZS86"/>
<dbReference type="HOGENOM" id="CLU_062618_5_5_6"/>
<dbReference type="PANTHER" id="PTHR30136">
    <property type="entry name" value="HELIX-TURN-HELIX TRANSCRIPTIONAL REGULATOR, ICLR FAMILY"/>
    <property type="match status" value="1"/>
</dbReference>
<protein>
    <submittedName>
        <fullName evidence="6">Transcriptional regulator, IclR family protein</fullName>
    </submittedName>
</protein>
<evidence type="ECO:0000256" key="1">
    <source>
        <dbReference type="ARBA" id="ARBA00023015"/>
    </source>
</evidence>
<dbReference type="InterPro" id="IPR014757">
    <property type="entry name" value="Tscrpt_reg_IclR_C"/>
</dbReference>
<dbReference type="Pfam" id="PF01614">
    <property type="entry name" value="IclR_C"/>
    <property type="match status" value="1"/>
</dbReference>
<name>F9ZS86_ACICS</name>
<dbReference type="GO" id="GO:0003700">
    <property type="term" value="F:DNA-binding transcription factor activity"/>
    <property type="evidence" value="ECO:0007669"/>
    <property type="project" value="TreeGrafter"/>
</dbReference>
<keyword evidence="7" id="KW-1185">Reference proteome</keyword>
<sequence length="268" mass="29579">MVTKRMQPGIQVIDRLRALLEALAAAGGEATLKTLAADTGLPISTAFRILAAAEANGIIQRDARGHYAFAPRLAEWAELIAGRNDLCTLARPSLVWLRDQVRETVNLSIQEQDEVLYIDRATPARMMRVEQIIGSRAPLHCTAVGKLMLAQQDPAAIAAYALRTGLRALTRHSIASQPSLVRELENIRRLGYALDNEETEEGVGCIAVLLDADLPWTVGLSISAPIERRELAWVKPLHETVRRIQRALRGRKVTLNVHYPQVPAQSRP</sequence>
<feature type="domain" description="HTH iclR-type" evidence="4">
    <location>
        <begin position="10"/>
        <end position="71"/>
    </location>
</feature>
<dbReference type="InterPro" id="IPR005471">
    <property type="entry name" value="Tscrpt_reg_IclR_N"/>
</dbReference>
<evidence type="ECO:0000313" key="6">
    <source>
        <dbReference type="EMBL" id="AEK59065.1"/>
    </source>
</evidence>
<dbReference type="KEGG" id="acu:Atc_2417"/>
<dbReference type="SUPFAM" id="SSF46785">
    <property type="entry name" value="Winged helix' DNA-binding domain"/>
    <property type="match status" value="1"/>
</dbReference>
<dbReference type="InterPro" id="IPR036388">
    <property type="entry name" value="WH-like_DNA-bd_sf"/>
</dbReference>
<dbReference type="PANTHER" id="PTHR30136:SF24">
    <property type="entry name" value="HTH-TYPE TRANSCRIPTIONAL REPRESSOR ALLR"/>
    <property type="match status" value="1"/>
</dbReference>
<dbReference type="GO" id="GO:0003677">
    <property type="term" value="F:DNA binding"/>
    <property type="evidence" value="ECO:0007669"/>
    <property type="project" value="UniProtKB-KW"/>
</dbReference>
<evidence type="ECO:0000259" key="4">
    <source>
        <dbReference type="PROSITE" id="PS51077"/>
    </source>
</evidence>
<keyword evidence="3" id="KW-0804">Transcription</keyword>
<dbReference type="Gene3D" id="3.30.450.40">
    <property type="match status" value="1"/>
</dbReference>
<dbReference type="Gene3D" id="1.10.10.10">
    <property type="entry name" value="Winged helix-like DNA-binding domain superfamily/Winged helix DNA-binding domain"/>
    <property type="match status" value="1"/>
</dbReference>
<dbReference type="Proteomes" id="UP000006135">
    <property type="component" value="Chromosome"/>
</dbReference>
<accession>F9ZS86</accession>
<proteinExistence type="predicted"/>
<gene>
    <name evidence="6" type="ordered locus">Atc_2417</name>
</gene>
<reference evidence="6 7" key="1">
    <citation type="journal article" date="2011" name="J. Genet. Genomics">
        <title>Unraveling the Acidithiobacillus caldus complete genome and its central metabolisms for carbon assimilation.</title>
        <authorList>
            <person name="You X.Y."/>
            <person name="Guo X."/>
            <person name="Zheng H.J."/>
            <person name="Zhang M.J."/>
            <person name="Liu L.J."/>
            <person name="Zhu Y.Q."/>
            <person name="Zhu B."/>
            <person name="Wang S.Y."/>
            <person name="Zhao G.P."/>
            <person name="Poetsch A."/>
            <person name="Jiang C.Y."/>
            <person name="Liu S.J."/>
        </authorList>
    </citation>
    <scope>NUCLEOTIDE SEQUENCE [LARGE SCALE GENOMIC DNA]</scope>
    <source>
        <strain evidence="6 7">SM-1</strain>
    </source>
</reference>
<organism evidence="6 7">
    <name type="scientific">Acidithiobacillus caldus (strain SM-1)</name>
    <dbReference type="NCBI Taxonomy" id="990288"/>
    <lineage>
        <taxon>Bacteria</taxon>
        <taxon>Pseudomonadati</taxon>
        <taxon>Pseudomonadota</taxon>
        <taxon>Acidithiobacillia</taxon>
        <taxon>Acidithiobacillales</taxon>
        <taxon>Acidithiobacillaceae</taxon>
        <taxon>Acidithiobacillus</taxon>
    </lineage>
</organism>
<dbReference type="RefSeq" id="WP_014003416.1">
    <property type="nucleotide sequence ID" value="NC_015850.1"/>
</dbReference>
<keyword evidence="1" id="KW-0805">Transcription regulation</keyword>
<keyword evidence="2" id="KW-0238">DNA-binding</keyword>
<dbReference type="GO" id="GO:0045892">
    <property type="term" value="P:negative regulation of DNA-templated transcription"/>
    <property type="evidence" value="ECO:0007669"/>
    <property type="project" value="TreeGrafter"/>
</dbReference>
<evidence type="ECO:0000256" key="2">
    <source>
        <dbReference type="ARBA" id="ARBA00023125"/>
    </source>
</evidence>
<dbReference type="PROSITE" id="PS51077">
    <property type="entry name" value="HTH_ICLR"/>
    <property type="match status" value="1"/>
</dbReference>